<sequence>MKLFDGQNTLTAERKDEQFIVYLTGTQVNQQEIEFIKSKTNLVSSEDEEFAFKISYPLSNKEKSLKSLMLEMKSELERLELVLKLKTLSTQNSGYKVPFVHPENIFFIDGDLTFIHIGIRDGIAPMNIDDTLALSQYKALTLAILNPKISYDNFVNGEMSLRDKFSQALSNCDSFEEVLHLVETKLTKERQKEEAALVKVSKGRYRFFKYAGSVAVVAAIAMGVLTIIDQKTTIPKQKAIMTAQADFITSHYDKTLDDLKSYQPKQLSKDARFVLASSSINLANLSQTQKAAVLNNISSTTDDNTLNYWIYQGRGEFEKALNLAKNIGDDQLTLLAYTDLYQATKLNTSMNGDEKQKKLEEYNKQIQELSKSLGK</sequence>
<evidence type="ECO:0000256" key="1">
    <source>
        <dbReference type="ARBA" id="ARBA00010163"/>
    </source>
</evidence>
<organism evidence="3 4">
    <name type="scientific">Lactococcus lactis subsp. lactis</name>
    <name type="common">Streptococcus lactis</name>
    <dbReference type="NCBI Taxonomy" id="1360"/>
    <lineage>
        <taxon>Bacteria</taxon>
        <taxon>Bacillati</taxon>
        <taxon>Bacillota</taxon>
        <taxon>Bacilli</taxon>
        <taxon>Lactobacillales</taxon>
        <taxon>Streptococcaceae</taxon>
        <taxon>Lactococcus</taxon>
    </lineage>
</organism>
<proteinExistence type="inferred from homology"/>
<dbReference type="NCBIfam" id="TIGR03926">
    <property type="entry name" value="T7_EssB"/>
    <property type="match status" value="1"/>
</dbReference>
<keyword evidence="2" id="KW-1133">Transmembrane helix</keyword>
<dbReference type="Gene3D" id="1.25.40.680">
    <property type="entry name" value="Type VII secretion system EssB, C-terminal-like domain"/>
    <property type="match status" value="1"/>
</dbReference>
<gene>
    <name evidence="3" type="ORF">M20_1124</name>
</gene>
<dbReference type="Proteomes" id="UP000053719">
    <property type="component" value="Unassembled WGS sequence"/>
</dbReference>
<keyword evidence="2" id="KW-0812">Transmembrane</keyword>
<evidence type="ECO:0000313" key="4">
    <source>
        <dbReference type="Proteomes" id="UP000053719"/>
    </source>
</evidence>
<dbReference type="AlphaFoldDB" id="A0A0V8E6I2"/>
<accession>A0A0V8E6I2</accession>
<protein>
    <submittedName>
        <fullName evidence="3">Putative secretion system component EssB/YukC</fullName>
    </submittedName>
</protein>
<reference evidence="4" key="1">
    <citation type="submission" date="2015-10" db="EMBL/GenBank/DDBJ databases">
        <title>Draft Genome Sequences of 11 Lactococcus lactis subspecies cremoris strains.</title>
        <authorList>
            <person name="Wels M."/>
            <person name="Backus L."/>
            <person name="Boekhorst J."/>
            <person name="Dijkstra A."/>
            <person name="Beerthuizen M."/>
            <person name="Kelly W."/>
            <person name="Siezen R."/>
            <person name="Bachmann H."/>
            <person name="Van Hijum S."/>
        </authorList>
    </citation>
    <scope>NUCLEOTIDE SEQUENCE [LARGE SCALE GENOMIC DNA]</scope>
    <source>
        <strain evidence="4">M20</strain>
    </source>
</reference>
<dbReference type="Pfam" id="PF10140">
    <property type="entry name" value="YukC"/>
    <property type="match status" value="1"/>
</dbReference>
<dbReference type="EMBL" id="LKLU01000066">
    <property type="protein sequence ID" value="KSU21414.1"/>
    <property type="molecule type" value="Genomic_DNA"/>
</dbReference>
<evidence type="ECO:0000313" key="3">
    <source>
        <dbReference type="EMBL" id="KSU21414.1"/>
    </source>
</evidence>
<name>A0A0V8E6I2_LACLL</name>
<dbReference type="Gene3D" id="1.10.510.10">
    <property type="entry name" value="Transferase(Phosphotransferase) domain 1"/>
    <property type="match status" value="1"/>
</dbReference>
<feature type="transmembrane region" description="Helical" evidence="2">
    <location>
        <begin position="207"/>
        <end position="228"/>
    </location>
</feature>
<dbReference type="PATRIC" id="fig|1360.114.peg.177"/>
<dbReference type="InterPro" id="IPR042565">
    <property type="entry name" value="T7SS_EssB_C"/>
</dbReference>
<keyword evidence="2" id="KW-0472">Membrane</keyword>
<comment type="caution">
    <text evidence="3">The sequence shown here is derived from an EMBL/GenBank/DDBJ whole genome shotgun (WGS) entry which is preliminary data.</text>
</comment>
<evidence type="ECO:0000256" key="2">
    <source>
        <dbReference type="SAM" id="Phobius"/>
    </source>
</evidence>
<comment type="similarity">
    <text evidence="1">Belongs to the EssB family.</text>
</comment>
<dbReference type="RefSeq" id="WP_058211681.1">
    <property type="nucleotide sequence ID" value="NZ_LKLU01000066.1"/>
</dbReference>
<dbReference type="InterPro" id="IPR018778">
    <property type="entry name" value="T7SS_EssB"/>
</dbReference>